<organism evidence="1 2">
    <name type="scientific">Paeniglutamicibacter cryotolerans</name>
    <dbReference type="NCBI Taxonomy" id="670079"/>
    <lineage>
        <taxon>Bacteria</taxon>
        <taxon>Bacillati</taxon>
        <taxon>Actinomycetota</taxon>
        <taxon>Actinomycetes</taxon>
        <taxon>Micrococcales</taxon>
        <taxon>Micrococcaceae</taxon>
        <taxon>Paeniglutamicibacter</taxon>
    </lineage>
</organism>
<evidence type="ECO:0000313" key="2">
    <source>
        <dbReference type="Proteomes" id="UP000523000"/>
    </source>
</evidence>
<keyword evidence="2" id="KW-1185">Reference proteome</keyword>
<dbReference type="RefSeq" id="WP_246380775.1">
    <property type="nucleotide sequence ID" value="NZ_JACHVS010000002.1"/>
</dbReference>
<accession>A0A839QX36</accession>
<evidence type="ECO:0000313" key="1">
    <source>
        <dbReference type="EMBL" id="MBB2996551.1"/>
    </source>
</evidence>
<gene>
    <name evidence="1" type="ORF">E9229_002798</name>
</gene>
<dbReference type="EMBL" id="JACHVS010000002">
    <property type="protein sequence ID" value="MBB2996551.1"/>
    <property type="molecule type" value="Genomic_DNA"/>
</dbReference>
<name>A0A839QX36_9MICC</name>
<protein>
    <submittedName>
        <fullName evidence="1">Uncharacterized protein</fullName>
    </submittedName>
</protein>
<dbReference type="Proteomes" id="UP000523000">
    <property type="component" value="Unassembled WGS sequence"/>
</dbReference>
<comment type="caution">
    <text evidence="1">The sequence shown here is derived from an EMBL/GenBank/DDBJ whole genome shotgun (WGS) entry which is preliminary data.</text>
</comment>
<sequence length="92" mass="9657">MCYQRLATADGHAIHGLSAVRVDGRWANLDSAAKPQGVIFRRPGAGAPAVCGRSCGGRDYPEVEALPVAEAVNAMRGAAEALRLRRPSMRGA</sequence>
<proteinExistence type="predicted"/>
<reference evidence="1 2" key="1">
    <citation type="submission" date="2020-08" db="EMBL/GenBank/DDBJ databases">
        <title>Sequencing the genomes of 1000 actinobacteria strains.</title>
        <authorList>
            <person name="Klenk H.-P."/>
        </authorList>
    </citation>
    <scope>NUCLEOTIDE SEQUENCE [LARGE SCALE GENOMIC DNA]</scope>
    <source>
        <strain evidence="1 2">DSM 22826</strain>
    </source>
</reference>
<dbReference type="AlphaFoldDB" id="A0A839QX36"/>